<dbReference type="STRING" id="228230.RMCC_0393"/>
<accession>A0A100W7Y6</accession>
<gene>
    <name evidence="3" type="primary">capI</name>
    <name evidence="3" type="ORF">RMCC_0393</name>
</gene>
<comment type="caution">
    <text evidence="3">The sequence shown here is derived from an EMBL/GenBank/DDBJ whole genome shotgun (WGS) entry which is preliminary data.</text>
</comment>
<reference evidence="4" key="1">
    <citation type="journal article" date="2016" name="Genome Announc.">
        <title>Draft Genome Sequences of Five Rapidly Growing Mycobacterium Species, M. thermoresistibile, M. fortuitum subsp. acetamidolyticum, M. canariasense, M. brisbanense, and M. novocastrense.</title>
        <authorList>
            <person name="Katahira K."/>
            <person name="Ogura Y."/>
            <person name="Gotoh Y."/>
            <person name="Hayashi T."/>
        </authorList>
    </citation>
    <scope>NUCLEOTIDE SEQUENCE [LARGE SCALE GENOMIC DNA]</scope>
    <source>
        <strain evidence="4">JCM15298</strain>
    </source>
</reference>
<dbReference type="Gene3D" id="3.40.50.720">
    <property type="entry name" value="NAD(P)-binding Rossmann-like Domain"/>
    <property type="match status" value="1"/>
</dbReference>
<reference evidence="4" key="2">
    <citation type="submission" date="2016-02" db="EMBL/GenBank/DDBJ databases">
        <title>Draft genome sequence of five rapidly growing Mycobacterium species.</title>
        <authorList>
            <person name="Katahira K."/>
            <person name="Gotou Y."/>
            <person name="Iida K."/>
            <person name="Ogura Y."/>
            <person name="Hayashi T."/>
        </authorList>
    </citation>
    <scope>NUCLEOTIDE SEQUENCE [LARGE SCALE GENOMIC DNA]</scope>
    <source>
        <strain evidence="4">JCM15298</strain>
    </source>
</reference>
<dbReference type="InterPro" id="IPR036291">
    <property type="entry name" value="NAD(P)-bd_dom_sf"/>
</dbReference>
<keyword evidence="4" id="KW-1185">Reference proteome</keyword>
<dbReference type="AlphaFoldDB" id="A0A100W7Y6"/>
<name>A0A100W7Y6_MYCCR</name>
<dbReference type="Proteomes" id="UP000069443">
    <property type="component" value="Unassembled WGS sequence"/>
</dbReference>
<dbReference type="RefSeq" id="WP_062654757.1">
    <property type="nucleotide sequence ID" value="NZ_BCSY01000011.1"/>
</dbReference>
<feature type="domain" description="NAD-dependent epimerase/dehydratase" evidence="2">
    <location>
        <begin position="4"/>
        <end position="231"/>
    </location>
</feature>
<proteinExistence type="predicted"/>
<dbReference type="Pfam" id="PF01370">
    <property type="entry name" value="Epimerase"/>
    <property type="match status" value="1"/>
</dbReference>
<sequence length="325" mass="35106">MHTLVTGAAGFIGSHLTRRLRSSGHDVIGIDSFTDYYDVALKHDNADAEVDFGVEFIEGDLNILDLREILDGVEVVFHLAGQPGVRASWGEEFTAYTYGNIAATQRLLEASKGNGTLRRLVYASSSSVYGNAERYPTNELDRPMPISPYGVTKLAAEHLCCLYASSFGVPTVSLRYFTVYGPGQRPDMAFTRFATAAVKGLPITLFGSGEQVRDFTYVDDVVEANVLAANGCCEPGAVLNVAGGSHTSVNDVIRIFEEHVGEPLEVNRENAVAGDVHETGGDTAAIRAELGWHPRVGLREGIARQLDWVAGRVLSSKAEKLAIRS</sequence>
<dbReference type="PANTHER" id="PTHR43574">
    <property type="entry name" value="EPIMERASE-RELATED"/>
    <property type="match status" value="1"/>
</dbReference>
<dbReference type="EMBL" id="BCSY01000011">
    <property type="protein sequence ID" value="GAS93427.1"/>
    <property type="molecule type" value="Genomic_DNA"/>
</dbReference>
<dbReference type="PRINTS" id="PR01713">
    <property type="entry name" value="NUCEPIMERASE"/>
</dbReference>
<evidence type="ECO:0000259" key="2">
    <source>
        <dbReference type="Pfam" id="PF01370"/>
    </source>
</evidence>
<keyword evidence="1" id="KW-0520">NAD</keyword>
<dbReference type="SUPFAM" id="SSF51735">
    <property type="entry name" value="NAD(P)-binding Rossmann-fold domains"/>
    <property type="match status" value="1"/>
</dbReference>
<dbReference type="InterPro" id="IPR001509">
    <property type="entry name" value="Epimerase_deHydtase"/>
</dbReference>
<evidence type="ECO:0000313" key="3">
    <source>
        <dbReference type="EMBL" id="GAS93427.1"/>
    </source>
</evidence>
<protein>
    <submittedName>
        <fullName evidence="3">UDP-glucose epimerase</fullName>
    </submittedName>
</protein>
<organism evidence="3 4">
    <name type="scientific">Mycolicibacterium canariasense</name>
    <name type="common">Mycobacterium canariasense</name>
    <dbReference type="NCBI Taxonomy" id="228230"/>
    <lineage>
        <taxon>Bacteria</taxon>
        <taxon>Bacillati</taxon>
        <taxon>Actinomycetota</taxon>
        <taxon>Actinomycetes</taxon>
        <taxon>Mycobacteriales</taxon>
        <taxon>Mycobacteriaceae</taxon>
        <taxon>Mycolicibacterium</taxon>
    </lineage>
</organism>
<evidence type="ECO:0000313" key="4">
    <source>
        <dbReference type="Proteomes" id="UP000069443"/>
    </source>
</evidence>
<dbReference type="OrthoDB" id="9801785at2"/>
<evidence type="ECO:0000256" key="1">
    <source>
        <dbReference type="ARBA" id="ARBA00023027"/>
    </source>
</evidence>